<evidence type="ECO:0000313" key="1">
    <source>
        <dbReference type="EMBL" id="MEN7551500.1"/>
    </source>
</evidence>
<dbReference type="SUPFAM" id="SSF82784">
    <property type="entry name" value="OsmC-like"/>
    <property type="match status" value="1"/>
</dbReference>
<dbReference type="RefSeq" id="WP_346824281.1">
    <property type="nucleotide sequence ID" value="NZ_JBDKWZ010000023.1"/>
</dbReference>
<dbReference type="InterPro" id="IPR015946">
    <property type="entry name" value="KH_dom-like_a/b"/>
</dbReference>
<dbReference type="InterPro" id="IPR052707">
    <property type="entry name" value="OsmC_Ohr_Peroxiredoxin"/>
</dbReference>
<organism evidence="1 2">
    <name type="scientific">Rapidithrix thailandica</name>
    <dbReference type="NCBI Taxonomy" id="413964"/>
    <lineage>
        <taxon>Bacteria</taxon>
        <taxon>Pseudomonadati</taxon>
        <taxon>Bacteroidota</taxon>
        <taxon>Cytophagia</taxon>
        <taxon>Cytophagales</taxon>
        <taxon>Flammeovirgaceae</taxon>
        <taxon>Rapidithrix</taxon>
    </lineage>
</organism>
<dbReference type="Gene3D" id="3.30.300.20">
    <property type="match status" value="1"/>
</dbReference>
<proteinExistence type="predicted"/>
<accession>A0AAW9S8I8</accession>
<comment type="caution">
    <text evidence="1">The sequence shown here is derived from an EMBL/GenBank/DDBJ whole genome shotgun (WGS) entry which is preliminary data.</text>
</comment>
<dbReference type="Proteomes" id="UP001403385">
    <property type="component" value="Unassembled WGS sequence"/>
</dbReference>
<dbReference type="PANTHER" id="PTHR42830">
    <property type="entry name" value="OSMOTICALLY INDUCIBLE FAMILY PROTEIN"/>
    <property type="match status" value="1"/>
</dbReference>
<dbReference type="InterPro" id="IPR036102">
    <property type="entry name" value="OsmC/Ohrsf"/>
</dbReference>
<name>A0AAW9S8I8_9BACT</name>
<protein>
    <submittedName>
        <fullName evidence="1">OsmC family protein</fullName>
    </submittedName>
</protein>
<evidence type="ECO:0000313" key="2">
    <source>
        <dbReference type="Proteomes" id="UP001403385"/>
    </source>
</evidence>
<dbReference type="InterPro" id="IPR003718">
    <property type="entry name" value="OsmC/Ohr_fam"/>
</dbReference>
<dbReference type="EMBL" id="JBDKWZ010000023">
    <property type="protein sequence ID" value="MEN7551500.1"/>
    <property type="molecule type" value="Genomic_DNA"/>
</dbReference>
<dbReference type="AlphaFoldDB" id="A0AAW9S8I8"/>
<keyword evidence="2" id="KW-1185">Reference proteome</keyword>
<dbReference type="PANTHER" id="PTHR42830:SF2">
    <property type="entry name" value="OSMC_OHR FAMILY PROTEIN"/>
    <property type="match status" value="1"/>
</dbReference>
<sequence>MSKLHKYKMTVEWTGNEGKGTSGYKSYNRNHNIRGIEKPTSIDGSSDPNFLGDKNRYNPEELFLSSLAACHMLWYLHLCASNNIIVLEYVDAAKGTMEETSNGSGRFTEVMLNPKVTVSDERMIEKAIALHHDAHKMCFIANSCNFPIFHTPIIKTGHA</sequence>
<reference evidence="1 2" key="1">
    <citation type="submission" date="2024-04" db="EMBL/GenBank/DDBJ databases">
        <title>Novel genus in family Flammeovirgaceae.</title>
        <authorList>
            <person name="Nguyen T.H."/>
            <person name="Vuong T.Q."/>
            <person name="Le H."/>
            <person name="Kim S.-G."/>
        </authorList>
    </citation>
    <scope>NUCLEOTIDE SEQUENCE [LARGE SCALE GENOMIC DNA]</scope>
    <source>
        <strain evidence="1 2">JCM 23209</strain>
    </source>
</reference>
<dbReference type="Pfam" id="PF02566">
    <property type="entry name" value="OsmC"/>
    <property type="match status" value="1"/>
</dbReference>
<gene>
    <name evidence="1" type="ORF">AAG747_26520</name>
</gene>